<evidence type="ECO:0000313" key="3">
    <source>
        <dbReference type="EMBL" id="KAK5812531.1"/>
    </source>
</evidence>
<dbReference type="EMBL" id="JARKNE010000008">
    <property type="protein sequence ID" value="KAK5812531.1"/>
    <property type="molecule type" value="Genomic_DNA"/>
</dbReference>
<sequence length="205" mass="23417">MATETLDDKKSEEEEVKDKENEEGSKEEVTAKLLEFLESPHATTDVLLADKEQKGKQRKATPSKNIGSAEALDTSAKNVKTFKDVKGCDDAKQELEEVVEYLKNPSKFIINGASMKNPFIPSVPLHCNTKLGGNESRYRDNDVCWKLHRHYIRPFITLSILLVCVDFRRNRAVLDCISIKLLMNCNNILQRKMEKSSKVQFHELF</sequence>
<protein>
    <submittedName>
        <fullName evidence="3">Uncharacterized protein</fullName>
    </submittedName>
</protein>
<keyword evidence="4" id="KW-1185">Reference proteome</keyword>
<dbReference type="Proteomes" id="UP001358586">
    <property type="component" value="Chromosome 8"/>
</dbReference>
<dbReference type="PANTHER" id="PTHR23076:SF97">
    <property type="entry name" value="ATP-DEPENDENT ZINC METALLOPROTEASE YME1L1"/>
    <property type="match status" value="1"/>
</dbReference>
<comment type="caution">
    <text evidence="3">The sequence shown here is derived from an EMBL/GenBank/DDBJ whole genome shotgun (WGS) entry which is preliminary data.</text>
</comment>
<gene>
    <name evidence="3" type="ORF">PVK06_027966</name>
</gene>
<reference evidence="3 4" key="1">
    <citation type="submission" date="2023-03" db="EMBL/GenBank/DDBJ databases">
        <title>WGS of Gossypium arboreum.</title>
        <authorList>
            <person name="Yu D."/>
        </authorList>
    </citation>
    <scope>NUCLEOTIDE SEQUENCE [LARGE SCALE GENOMIC DNA]</scope>
    <source>
        <tissue evidence="3">Leaf</tissue>
    </source>
</reference>
<evidence type="ECO:0000313" key="4">
    <source>
        <dbReference type="Proteomes" id="UP001358586"/>
    </source>
</evidence>
<dbReference type="PANTHER" id="PTHR23076">
    <property type="entry name" value="METALLOPROTEASE M41 FTSH"/>
    <property type="match status" value="1"/>
</dbReference>
<name>A0ABR0P486_GOSAR</name>
<evidence type="ECO:0000256" key="1">
    <source>
        <dbReference type="ARBA" id="ARBA00022946"/>
    </source>
</evidence>
<proteinExistence type="predicted"/>
<keyword evidence="1" id="KW-0809">Transit peptide</keyword>
<accession>A0ABR0P486</accession>
<organism evidence="3 4">
    <name type="scientific">Gossypium arboreum</name>
    <name type="common">Tree cotton</name>
    <name type="synonym">Gossypium nanking</name>
    <dbReference type="NCBI Taxonomy" id="29729"/>
    <lineage>
        <taxon>Eukaryota</taxon>
        <taxon>Viridiplantae</taxon>
        <taxon>Streptophyta</taxon>
        <taxon>Embryophyta</taxon>
        <taxon>Tracheophyta</taxon>
        <taxon>Spermatophyta</taxon>
        <taxon>Magnoliopsida</taxon>
        <taxon>eudicotyledons</taxon>
        <taxon>Gunneridae</taxon>
        <taxon>Pentapetalae</taxon>
        <taxon>rosids</taxon>
        <taxon>malvids</taxon>
        <taxon>Malvales</taxon>
        <taxon>Malvaceae</taxon>
        <taxon>Malvoideae</taxon>
        <taxon>Gossypium</taxon>
    </lineage>
</organism>
<feature type="region of interest" description="Disordered" evidence="2">
    <location>
        <begin position="48"/>
        <end position="69"/>
    </location>
</feature>
<evidence type="ECO:0000256" key="2">
    <source>
        <dbReference type="SAM" id="MobiDB-lite"/>
    </source>
</evidence>
<feature type="region of interest" description="Disordered" evidence="2">
    <location>
        <begin position="1"/>
        <end position="28"/>
    </location>
</feature>